<feature type="domain" description="HTH cro/C1-type" evidence="3">
    <location>
        <begin position="16"/>
        <end position="70"/>
    </location>
</feature>
<dbReference type="PROSITE" id="PS50943">
    <property type="entry name" value="HTH_CROC1"/>
    <property type="match status" value="1"/>
</dbReference>
<dbReference type="RefSeq" id="WP_084374231.1">
    <property type="nucleotide sequence ID" value="NZ_FWYF01000004.1"/>
</dbReference>
<keyword evidence="2" id="KW-0238">DNA-binding</keyword>
<dbReference type="STRING" id="692418.SAMN04488029_3607"/>
<evidence type="ECO:0000256" key="1">
    <source>
        <dbReference type="ARBA" id="ARBA00007227"/>
    </source>
</evidence>
<evidence type="ECO:0000313" key="4">
    <source>
        <dbReference type="EMBL" id="SMD38047.1"/>
    </source>
</evidence>
<dbReference type="GO" id="GO:0003700">
    <property type="term" value="F:DNA-binding transcription factor activity"/>
    <property type="evidence" value="ECO:0007669"/>
    <property type="project" value="TreeGrafter"/>
</dbReference>
<comment type="similarity">
    <text evidence="1">Belongs to the short-chain fatty acyl-CoA assimilation regulator (ScfR) family.</text>
</comment>
<reference evidence="4 5" key="1">
    <citation type="submission" date="2017-04" db="EMBL/GenBank/DDBJ databases">
        <authorList>
            <person name="Afonso C.L."/>
            <person name="Miller P.J."/>
            <person name="Scott M.A."/>
            <person name="Spackman E."/>
            <person name="Goraichik I."/>
            <person name="Dimitrov K.M."/>
            <person name="Suarez D.L."/>
            <person name="Swayne D.E."/>
        </authorList>
    </citation>
    <scope>NUCLEOTIDE SEQUENCE [LARGE SCALE GENOMIC DNA]</scope>
    <source>
        <strain evidence="4 5">DSM 26133</strain>
    </source>
</reference>
<dbReference type="GO" id="GO:0003677">
    <property type="term" value="F:DNA binding"/>
    <property type="evidence" value="ECO:0007669"/>
    <property type="project" value="UniProtKB-KW"/>
</dbReference>
<proteinExistence type="inferred from homology"/>
<dbReference type="PANTHER" id="PTHR46797:SF1">
    <property type="entry name" value="METHYLPHOSPHONATE SYNTHASE"/>
    <property type="match status" value="1"/>
</dbReference>
<evidence type="ECO:0000313" key="5">
    <source>
        <dbReference type="Proteomes" id="UP000192472"/>
    </source>
</evidence>
<dbReference type="GO" id="GO:0005829">
    <property type="term" value="C:cytosol"/>
    <property type="evidence" value="ECO:0007669"/>
    <property type="project" value="TreeGrafter"/>
</dbReference>
<dbReference type="PANTHER" id="PTHR46797">
    <property type="entry name" value="HTH-TYPE TRANSCRIPTIONAL REGULATOR"/>
    <property type="match status" value="1"/>
</dbReference>
<dbReference type="Gene3D" id="1.10.260.40">
    <property type="entry name" value="lambda repressor-like DNA-binding domains"/>
    <property type="match status" value="1"/>
</dbReference>
<evidence type="ECO:0000259" key="3">
    <source>
        <dbReference type="PROSITE" id="PS50943"/>
    </source>
</evidence>
<name>A0A1W2GN18_REIFA</name>
<protein>
    <recommendedName>
        <fullName evidence="3">HTH cro/C1-type domain-containing protein</fullName>
    </recommendedName>
</protein>
<dbReference type="InterPro" id="IPR050807">
    <property type="entry name" value="TransReg_Diox_bact_type"/>
</dbReference>
<sequence>MALNKEYVKLIFGIKLKQLRLNHGLSLQQLSDLSGISVSYLNEIEKGKKYPKSEKLIALADALKVKPTELKSEILNKKLAPVSRLLHSGILSELPLDLFGLELSRLLDLLSNAPSKLNAFIGTLLEVSRNYDVRVETFYFSVLRSYQEIHENFFPEIEEAAERFSEEVRLLAGKYIPESEFEDYLTEKYNYKLVNNDFTEHSSLSELRSVMIQEKRRKKLVLNSELSQRQRAFYLAKEVGFNYLKFKQRNTATPWVKIDNFDQVLNDFKASYFASAVLINRKNFLQDLQDFFSNEQWNQNILIDTMRHYNTTPEMVLQRMTNLLPEYFGFHELFFFKFNHKPGTDHYHLSKEMHLSRMNQPRGTTLQEHFCRRWKFITMLDELEEIHKTKPGEIIGGAQIARYIDTGEEFLLLSLAKPFAPTKGINNSLALGIKLDDKVRKTIKFLGDTAIKTQLVNDTCERCMAQNCKVRASPPYVYERLKKEEERKEVLKDFNPK</sequence>
<dbReference type="OrthoDB" id="833147at2"/>
<evidence type="ECO:0000256" key="2">
    <source>
        <dbReference type="ARBA" id="ARBA00023125"/>
    </source>
</evidence>
<dbReference type="InterPro" id="IPR001387">
    <property type="entry name" value="Cro/C1-type_HTH"/>
</dbReference>
<dbReference type="EMBL" id="FWYF01000004">
    <property type="protein sequence ID" value="SMD38047.1"/>
    <property type="molecule type" value="Genomic_DNA"/>
</dbReference>
<dbReference type="InterPro" id="IPR010982">
    <property type="entry name" value="Lambda_DNA-bd_dom_sf"/>
</dbReference>
<organism evidence="4 5">
    <name type="scientific">Reichenbachiella faecimaris</name>
    <dbReference type="NCBI Taxonomy" id="692418"/>
    <lineage>
        <taxon>Bacteria</taxon>
        <taxon>Pseudomonadati</taxon>
        <taxon>Bacteroidota</taxon>
        <taxon>Cytophagia</taxon>
        <taxon>Cytophagales</taxon>
        <taxon>Reichenbachiellaceae</taxon>
        <taxon>Reichenbachiella</taxon>
    </lineage>
</organism>
<accession>A0A1W2GN18</accession>
<gene>
    <name evidence="4" type="ORF">SAMN04488029_3607</name>
</gene>
<dbReference type="Proteomes" id="UP000192472">
    <property type="component" value="Unassembled WGS sequence"/>
</dbReference>
<dbReference type="AlphaFoldDB" id="A0A1W2GN18"/>
<dbReference type="CDD" id="cd00093">
    <property type="entry name" value="HTH_XRE"/>
    <property type="match status" value="1"/>
</dbReference>
<dbReference type="InterPro" id="IPR010359">
    <property type="entry name" value="IrrE_HExxH"/>
</dbReference>
<dbReference type="Pfam" id="PF06114">
    <property type="entry name" value="Peptidase_M78"/>
    <property type="match status" value="1"/>
</dbReference>
<keyword evidence="5" id="KW-1185">Reference proteome</keyword>
<dbReference type="SUPFAM" id="SSF47413">
    <property type="entry name" value="lambda repressor-like DNA-binding domains"/>
    <property type="match status" value="1"/>
</dbReference>
<dbReference type="Pfam" id="PF01381">
    <property type="entry name" value="HTH_3"/>
    <property type="match status" value="1"/>
</dbReference>
<dbReference type="SMART" id="SM00530">
    <property type="entry name" value="HTH_XRE"/>
    <property type="match status" value="1"/>
</dbReference>